<keyword evidence="5" id="KW-0804">Transcription</keyword>
<feature type="region of interest" description="Disordered" evidence="8">
    <location>
        <begin position="376"/>
        <end position="444"/>
    </location>
</feature>
<feature type="compositionally biased region" description="Polar residues" evidence="8">
    <location>
        <begin position="310"/>
        <end position="323"/>
    </location>
</feature>
<feature type="compositionally biased region" description="Polar residues" evidence="8">
    <location>
        <begin position="377"/>
        <end position="396"/>
    </location>
</feature>
<comment type="similarity">
    <text evidence="7">Belongs to the velvet family. VeA subfamily.</text>
</comment>
<feature type="region of interest" description="Disordered" evidence="8">
    <location>
        <begin position="246"/>
        <end position="354"/>
    </location>
</feature>
<dbReference type="GeneID" id="90071851"/>
<dbReference type="EMBL" id="BTFZ01000002">
    <property type="protein sequence ID" value="GMM33872.1"/>
    <property type="molecule type" value="Genomic_DNA"/>
</dbReference>
<dbReference type="PROSITE" id="PS51821">
    <property type="entry name" value="VELVET"/>
    <property type="match status" value="1"/>
</dbReference>
<feature type="compositionally biased region" description="Basic and acidic residues" evidence="8">
    <location>
        <begin position="121"/>
        <end position="132"/>
    </location>
</feature>
<evidence type="ECO:0000256" key="1">
    <source>
        <dbReference type="ARBA" id="ARBA00004123"/>
    </source>
</evidence>
<keyword evidence="6" id="KW-0539">Nucleus</keyword>
<evidence type="ECO:0000256" key="4">
    <source>
        <dbReference type="ARBA" id="ARBA00023015"/>
    </source>
</evidence>
<feature type="compositionally biased region" description="Low complexity" evidence="8">
    <location>
        <begin position="324"/>
        <end position="354"/>
    </location>
</feature>
<protein>
    <recommendedName>
        <fullName evidence="9">Velvet domain-containing protein</fullName>
    </recommendedName>
</protein>
<proteinExistence type="inferred from homology"/>
<dbReference type="Proteomes" id="UP001360560">
    <property type="component" value="Unassembled WGS sequence"/>
</dbReference>
<feature type="region of interest" description="Disordered" evidence="8">
    <location>
        <begin position="91"/>
        <end position="132"/>
    </location>
</feature>
<evidence type="ECO:0000313" key="10">
    <source>
        <dbReference type="EMBL" id="GMM33872.1"/>
    </source>
</evidence>
<gene>
    <name evidence="10" type="ORF">DASC09_011970</name>
</gene>
<evidence type="ECO:0000256" key="2">
    <source>
        <dbReference type="ARBA" id="ARBA00004496"/>
    </source>
</evidence>
<name>A0AAV5QH02_9ASCO</name>
<feature type="domain" description="Velvet" evidence="9">
    <location>
        <begin position="18"/>
        <end position="245"/>
    </location>
</feature>
<reference evidence="10 11" key="1">
    <citation type="journal article" date="2023" name="Elife">
        <title>Identification of key yeast species and microbe-microbe interactions impacting larval growth of Drosophila in the wild.</title>
        <authorList>
            <person name="Mure A."/>
            <person name="Sugiura Y."/>
            <person name="Maeda R."/>
            <person name="Honda K."/>
            <person name="Sakurai N."/>
            <person name="Takahashi Y."/>
            <person name="Watada M."/>
            <person name="Katoh T."/>
            <person name="Gotoh A."/>
            <person name="Gotoh Y."/>
            <person name="Taniguchi I."/>
            <person name="Nakamura K."/>
            <person name="Hayashi T."/>
            <person name="Katayama T."/>
            <person name="Uemura T."/>
            <person name="Hattori Y."/>
        </authorList>
    </citation>
    <scope>NUCLEOTIDE SEQUENCE [LARGE SCALE GENOMIC DNA]</scope>
    <source>
        <strain evidence="10 11">SC-9</strain>
    </source>
</reference>
<comment type="caution">
    <text evidence="10">The sequence shown here is derived from an EMBL/GenBank/DDBJ whole genome shotgun (WGS) entry which is preliminary data.</text>
</comment>
<dbReference type="GO" id="GO:0005737">
    <property type="term" value="C:cytoplasm"/>
    <property type="evidence" value="ECO:0007669"/>
    <property type="project" value="UniProtKB-SubCell"/>
</dbReference>
<keyword evidence="11" id="KW-1185">Reference proteome</keyword>
<dbReference type="InterPro" id="IPR021740">
    <property type="entry name" value="Velvet"/>
</dbReference>
<evidence type="ECO:0000256" key="7">
    <source>
        <dbReference type="ARBA" id="ARBA00038005"/>
    </source>
</evidence>
<dbReference type="Pfam" id="PF11754">
    <property type="entry name" value="Velvet"/>
    <property type="match status" value="1"/>
</dbReference>
<feature type="compositionally biased region" description="Polar residues" evidence="8">
    <location>
        <begin position="404"/>
        <end position="417"/>
    </location>
</feature>
<accession>A0AAV5QH02</accession>
<dbReference type="Gene3D" id="2.60.40.3960">
    <property type="entry name" value="Velvet domain"/>
    <property type="match status" value="1"/>
</dbReference>
<feature type="compositionally biased region" description="Polar residues" evidence="8">
    <location>
        <begin position="91"/>
        <end position="101"/>
    </location>
</feature>
<comment type="subcellular location">
    <subcellularLocation>
        <location evidence="2">Cytoplasm</location>
    </subcellularLocation>
    <subcellularLocation>
        <location evidence="1">Nucleus</location>
    </subcellularLocation>
</comment>
<dbReference type="RefSeq" id="XP_064850872.1">
    <property type="nucleotide sequence ID" value="XM_064994800.1"/>
</dbReference>
<feature type="compositionally biased region" description="Basic and acidic residues" evidence="8">
    <location>
        <begin position="262"/>
        <end position="280"/>
    </location>
</feature>
<evidence type="ECO:0000259" key="9">
    <source>
        <dbReference type="PROSITE" id="PS51821"/>
    </source>
</evidence>
<feature type="compositionally biased region" description="Polar residues" evidence="8">
    <location>
        <begin position="290"/>
        <end position="302"/>
    </location>
</feature>
<dbReference type="GO" id="GO:0005634">
    <property type="term" value="C:nucleus"/>
    <property type="evidence" value="ECO:0007669"/>
    <property type="project" value="UniProtKB-SubCell"/>
</dbReference>
<sequence length="444" mass="49141">MTPKQPSFMQFQSFHAHYIPPNYKIEVLQHPNRARACGAAKLFAGRRTIDPPPIVKVSLMDESGDNIIERTINQLILFVSAEPITDPNEIQASSLQFPSKNNKSDSSRESLPNSDKHKRPKVDSGPHKIRDNGELLYGETTVAATIMNPELRDIKDDGLKGFFVFNDLSIRYEGYYRLIFQLYEMPYIDGASSSSSNINMAKLVFRTSVKSNVFRVYTAKEFPGLAPSTELDQVLKNLGSRIRIRKITGTKRGSTGSRKMKRNSDINHNLDSEGSSEPKKSSMVSPMDLGTTSTLPKISNLLNADDGYPPQTSRTSWVPTDNNPTTFPVSASTSTSTSSSRSSISAPSYLSPPSSSSSCSVPAFLGRAPVLPPLNSMLPQSEFQNSHQRYHSSSSFDYPKQPDSALSSPFQYNSIINDPTVPFTFPSRTGSPFQHSPSPSYREF</sequence>
<feature type="compositionally biased region" description="Polar residues" evidence="8">
    <location>
        <begin position="426"/>
        <end position="444"/>
    </location>
</feature>
<evidence type="ECO:0000256" key="3">
    <source>
        <dbReference type="ARBA" id="ARBA00022490"/>
    </source>
</evidence>
<evidence type="ECO:0000313" key="11">
    <source>
        <dbReference type="Proteomes" id="UP001360560"/>
    </source>
</evidence>
<dbReference type="PANTHER" id="PTHR33572:SF14">
    <property type="entry name" value="DEVELOPMENTAL AND SECONDARY METABOLISM REGULATOR VEA"/>
    <property type="match status" value="1"/>
</dbReference>
<organism evidence="10 11">
    <name type="scientific">Saccharomycopsis crataegensis</name>
    <dbReference type="NCBI Taxonomy" id="43959"/>
    <lineage>
        <taxon>Eukaryota</taxon>
        <taxon>Fungi</taxon>
        <taxon>Dikarya</taxon>
        <taxon>Ascomycota</taxon>
        <taxon>Saccharomycotina</taxon>
        <taxon>Saccharomycetes</taxon>
        <taxon>Saccharomycopsidaceae</taxon>
        <taxon>Saccharomycopsis</taxon>
    </lineage>
</organism>
<evidence type="ECO:0000256" key="5">
    <source>
        <dbReference type="ARBA" id="ARBA00023163"/>
    </source>
</evidence>
<evidence type="ECO:0000256" key="8">
    <source>
        <dbReference type="SAM" id="MobiDB-lite"/>
    </source>
</evidence>
<dbReference type="InterPro" id="IPR038491">
    <property type="entry name" value="Velvet_dom_sf"/>
</dbReference>
<dbReference type="PANTHER" id="PTHR33572">
    <property type="entry name" value="SPORE DEVELOPMENT REGULATOR VOSA"/>
    <property type="match status" value="1"/>
</dbReference>
<evidence type="ECO:0000256" key="6">
    <source>
        <dbReference type="ARBA" id="ARBA00023242"/>
    </source>
</evidence>
<keyword evidence="4" id="KW-0805">Transcription regulation</keyword>
<dbReference type="AlphaFoldDB" id="A0AAV5QH02"/>
<keyword evidence="3" id="KW-0963">Cytoplasm</keyword>
<dbReference type="InterPro" id="IPR037525">
    <property type="entry name" value="Velvet_dom"/>
</dbReference>